<dbReference type="Proteomes" id="UP001206925">
    <property type="component" value="Unassembled WGS sequence"/>
</dbReference>
<organism evidence="1 2">
    <name type="scientific">Ambrosia artemisiifolia</name>
    <name type="common">Common ragweed</name>
    <dbReference type="NCBI Taxonomy" id="4212"/>
    <lineage>
        <taxon>Eukaryota</taxon>
        <taxon>Viridiplantae</taxon>
        <taxon>Streptophyta</taxon>
        <taxon>Embryophyta</taxon>
        <taxon>Tracheophyta</taxon>
        <taxon>Spermatophyta</taxon>
        <taxon>Magnoliopsida</taxon>
        <taxon>eudicotyledons</taxon>
        <taxon>Gunneridae</taxon>
        <taxon>Pentapetalae</taxon>
        <taxon>asterids</taxon>
        <taxon>campanulids</taxon>
        <taxon>Asterales</taxon>
        <taxon>Asteraceae</taxon>
        <taxon>Asteroideae</taxon>
        <taxon>Heliantheae alliance</taxon>
        <taxon>Heliantheae</taxon>
        <taxon>Ambrosia</taxon>
    </lineage>
</organism>
<dbReference type="PANTHER" id="PTHR12642">
    <property type="entry name" value="RIBOSOME BIOGENESIS PROTEIN NSA2 HOMOLOG"/>
    <property type="match status" value="1"/>
</dbReference>
<evidence type="ECO:0000313" key="1">
    <source>
        <dbReference type="EMBL" id="KAI7733868.1"/>
    </source>
</evidence>
<proteinExistence type="predicted"/>
<keyword evidence="2" id="KW-1185">Reference proteome</keyword>
<dbReference type="EMBL" id="JAMZMK010009893">
    <property type="protein sequence ID" value="KAI7733868.1"/>
    <property type="molecule type" value="Genomic_DNA"/>
</dbReference>
<evidence type="ECO:0000313" key="2">
    <source>
        <dbReference type="Proteomes" id="UP001206925"/>
    </source>
</evidence>
<gene>
    <name evidence="1" type="ORF">M8C21_003392</name>
</gene>
<name>A0AAD5C3P9_AMBAR</name>
<comment type="caution">
    <text evidence="1">The sequence shown here is derived from an EMBL/GenBank/DDBJ whole genome shotgun (WGS) entry which is preliminary data.</text>
</comment>
<accession>A0AAD5C3P9</accession>
<dbReference type="InterPro" id="IPR039411">
    <property type="entry name" value="NSA2_fam"/>
</dbReference>
<reference evidence="1" key="1">
    <citation type="submission" date="2022-06" db="EMBL/GenBank/DDBJ databases">
        <title>Uncovering the hologenomic basis of an extraordinary plant invasion.</title>
        <authorList>
            <person name="Bieker V.C."/>
            <person name="Martin M.D."/>
            <person name="Gilbert T."/>
            <person name="Hodgins K."/>
            <person name="Battlay P."/>
            <person name="Petersen B."/>
            <person name="Wilson J."/>
        </authorList>
    </citation>
    <scope>NUCLEOTIDE SEQUENCE</scope>
    <source>
        <strain evidence="1">AA19_3_7</strain>
        <tissue evidence="1">Leaf</tissue>
    </source>
</reference>
<sequence length="205" mass="24097">MFAKKRYAETTQMKKTLAMHEESSSRRKVDDVVHDGVVPAYLLDCDATTRAKVLSNTVKQKRKEKAGKWDLPLPKVRPVAEDEMFKVTRTGKRKSDQAVEEDDYESYICRTRFHQETSKDYTQEDDIHLDNIRARFASVLKRHAELTERLSRDSDKMVFERLQREFEAARASQTQEVCLDSEQWNDGLLATIRERVWLPFLIHFL</sequence>
<protein>
    <submittedName>
        <fullName evidence="1">Uncharacterized protein</fullName>
    </submittedName>
</protein>
<dbReference type="AlphaFoldDB" id="A0AAD5C3P9"/>